<evidence type="ECO:0000256" key="1">
    <source>
        <dbReference type="SAM" id="Phobius"/>
    </source>
</evidence>
<keyword evidence="1" id="KW-0812">Transmembrane</keyword>
<evidence type="ECO:0000313" key="3">
    <source>
        <dbReference type="WBParaSite" id="GPUH_0002562801-mRNA-1"/>
    </source>
</evidence>
<proteinExistence type="predicted"/>
<reference evidence="2 3" key="1">
    <citation type="submission" date="2016-06" db="UniProtKB">
        <authorList>
            <consortium name="WormBaseParasite"/>
        </authorList>
    </citation>
    <scope>IDENTIFICATION</scope>
</reference>
<keyword evidence="1" id="KW-1133">Transmembrane helix</keyword>
<dbReference type="AlphaFoldDB" id="A0A183EXA7"/>
<evidence type="ECO:0000313" key="2">
    <source>
        <dbReference type="WBParaSite" id="GPUH_0000515601-mRNA-1"/>
    </source>
</evidence>
<dbReference type="WBParaSite" id="GPUH_0002562801-mRNA-1">
    <property type="protein sequence ID" value="GPUH_0002562801-mRNA-1"/>
    <property type="gene ID" value="GPUH_0002562801"/>
</dbReference>
<dbReference type="Gene3D" id="1.10.287.70">
    <property type="match status" value="1"/>
</dbReference>
<protein>
    <submittedName>
        <fullName evidence="2 3">Ion_trans_2 domain-containing protein</fullName>
    </submittedName>
</protein>
<accession>A0A183EXA7</accession>
<organism evidence="3">
    <name type="scientific">Gongylonema pulchrum</name>
    <dbReference type="NCBI Taxonomy" id="637853"/>
    <lineage>
        <taxon>Eukaryota</taxon>
        <taxon>Metazoa</taxon>
        <taxon>Ecdysozoa</taxon>
        <taxon>Nematoda</taxon>
        <taxon>Chromadorea</taxon>
        <taxon>Rhabditida</taxon>
        <taxon>Spirurina</taxon>
        <taxon>Spiruromorpha</taxon>
        <taxon>Spiruroidea</taxon>
        <taxon>Gongylonematidae</taxon>
        <taxon>Gongylonema</taxon>
    </lineage>
</organism>
<dbReference type="WBParaSite" id="GPUH_0000515601-mRNA-1">
    <property type="protein sequence ID" value="GPUH_0000515601-mRNA-1"/>
    <property type="gene ID" value="GPUH_0000515601"/>
</dbReference>
<feature type="transmembrane region" description="Helical" evidence="1">
    <location>
        <begin position="6"/>
        <end position="22"/>
    </location>
</feature>
<keyword evidence="1" id="KW-0472">Membrane</keyword>
<name>A0A183EXA7_9BILA</name>
<sequence>LVTMLYAAIGIPLLLLILHKLGRQSLRALESFWEHLLRQFI</sequence>